<feature type="transmembrane region" description="Helical" evidence="1">
    <location>
        <begin position="7"/>
        <end position="32"/>
    </location>
</feature>
<gene>
    <name evidence="2" type="ORF">FB466_2268</name>
</gene>
<comment type="caution">
    <text evidence="2">The sequence shown here is derived from an EMBL/GenBank/DDBJ whole genome shotgun (WGS) entry which is preliminary data.</text>
</comment>
<dbReference type="EMBL" id="VFPN01000003">
    <property type="protein sequence ID" value="TQM61319.1"/>
    <property type="molecule type" value="Genomic_DNA"/>
</dbReference>
<evidence type="ECO:0000313" key="2">
    <source>
        <dbReference type="EMBL" id="TQM61319.1"/>
    </source>
</evidence>
<keyword evidence="1" id="KW-0812">Transmembrane</keyword>
<dbReference type="RefSeq" id="WP_141918452.1">
    <property type="nucleotide sequence ID" value="NZ_BAAAYS010000004.1"/>
</dbReference>
<protein>
    <recommendedName>
        <fullName evidence="4">ABC transporter permease</fullName>
    </recommendedName>
</protein>
<evidence type="ECO:0000313" key="3">
    <source>
        <dbReference type="Proteomes" id="UP000318331"/>
    </source>
</evidence>
<name>A0A543HSR5_9MICO</name>
<sequence length="74" mass="7718">MLRMVWGWVIAGIGAISAALLIICGTALGTWIDEQQVGDVPSVLGLLVVTALSVILFIDGLIVGLVGTARSRRT</sequence>
<reference evidence="2 3" key="1">
    <citation type="submission" date="2019-06" db="EMBL/GenBank/DDBJ databases">
        <title>Sequencing the genomes of 1000 actinobacteria strains.</title>
        <authorList>
            <person name="Klenk H.-P."/>
        </authorList>
    </citation>
    <scope>NUCLEOTIDE SEQUENCE [LARGE SCALE GENOMIC DNA]</scope>
    <source>
        <strain evidence="2 3">DSM 18031</strain>
    </source>
</reference>
<keyword evidence="1" id="KW-1133">Transmembrane helix</keyword>
<accession>A0A543HSR5</accession>
<dbReference type="AlphaFoldDB" id="A0A543HSR5"/>
<organism evidence="2 3">
    <name type="scientific">Klugiella xanthotipulae</name>
    <dbReference type="NCBI Taxonomy" id="244735"/>
    <lineage>
        <taxon>Bacteria</taxon>
        <taxon>Bacillati</taxon>
        <taxon>Actinomycetota</taxon>
        <taxon>Actinomycetes</taxon>
        <taxon>Micrococcales</taxon>
        <taxon>Microbacteriaceae</taxon>
        <taxon>Klugiella</taxon>
    </lineage>
</organism>
<evidence type="ECO:0008006" key="4">
    <source>
        <dbReference type="Google" id="ProtNLM"/>
    </source>
</evidence>
<evidence type="ECO:0000256" key="1">
    <source>
        <dbReference type="SAM" id="Phobius"/>
    </source>
</evidence>
<keyword evidence="1" id="KW-0472">Membrane</keyword>
<keyword evidence="3" id="KW-1185">Reference proteome</keyword>
<feature type="transmembrane region" description="Helical" evidence="1">
    <location>
        <begin position="44"/>
        <end position="66"/>
    </location>
</feature>
<dbReference type="Proteomes" id="UP000318331">
    <property type="component" value="Unassembled WGS sequence"/>
</dbReference>
<proteinExistence type="predicted"/>